<comment type="caution">
    <text evidence="3">The sequence shown here is derived from an EMBL/GenBank/DDBJ whole genome shotgun (WGS) entry which is preliminary data.</text>
</comment>
<dbReference type="InterPro" id="IPR012340">
    <property type="entry name" value="NA-bd_OB-fold"/>
</dbReference>
<evidence type="ECO:0000259" key="2">
    <source>
        <dbReference type="SMART" id="SM00955"/>
    </source>
</evidence>
<dbReference type="Pfam" id="PF00773">
    <property type="entry name" value="RNB"/>
    <property type="match status" value="1"/>
</dbReference>
<dbReference type="AlphaFoldDB" id="A0A1B8B3P4"/>
<feature type="compositionally biased region" description="Polar residues" evidence="1">
    <location>
        <begin position="19"/>
        <end position="33"/>
    </location>
</feature>
<protein>
    <recommendedName>
        <fullName evidence="2">RNB domain-containing protein</fullName>
    </recommendedName>
</protein>
<dbReference type="STRING" id="36050.A0A1B8B3P4"/>
<proteinExistence type="predicted"/>
<evidence type="ECO:0000313" key="4">
    <source>
        <dbReference type="Proteomes" id="UP000091967"/>
    </source>
</evidence>
<dbReference type="InterPro" id="IPR001900">
    <property type="entry name" value="RNase_II/R"/>
</dbReference>
<dbReference type="OrthoDB" id="2285229at2759"/>
<dbReference type="Pfam" id="PF23214">
    <property type="entry name" value="SH3_CYT4"/>
    <property type="match status" value="1"/>
</dbReference>
<sequence>MLRSSSRSYVCWKCVSHSRNGLRSSLPSSVQSLNRRHQHSTVSPDAGHRQSAYGQSHIPTSLPQPSASIDKRPIRERLREWTVTNDPEREVTHIIPDISFWSHVTNSVTRPQSTGSSELDNFKAESVGMVDGVEAIAADEAEVSIVGHKSQTPGDLVEMKQPGSRTPLFGIYLGYFGNRHHFYTNSGRWVISLGFAAIFSVSNFVPVSHLKPVLDLIPTNATADQYEELRNQEKGPGRDVGAHLIAKMKEFILEADRAYQTSLNSLDRARSLVSDGKRTKYLSLFEMADLLLPQSLKQGKHFPPPALYAVHTALLRNDFIFRPVSPSPDCHRKDHLFEIFPYQDFMMINRVALMVREYIHLMGRTGGKMSTEELAGTAFGTFILRAREIVLANREKRAWTAHGILAPTSGVTIRTTDWSRKHAEFIRFLEWWASYHLFEDSSHFHADGSLLLRALDLYEGVRLDQSCAWTFLQELGIISPWEIPSRYKVRFPEVKIQSGGGLIRETPTSLEDSIRPDIAEGARREWTDDTIFCIDAPSTILIDDGISLERTEKPDEYWLHIHTADPASGIKPNSELGQFLELIPENIYLPGHFQAMLPQEIGIDNSGDYKSESLVDQYSLAKGRPALTFSAKVNENGDLLDYKIEPGIVHNVKYLDPEDVSQFCNDPPPPVTSDQTLVVGQLPDKADDRPNRPMLSAKDLDDKSKEDLLTLHRLAGAIREKRLQKGAWPIFIGGTSVTVKIGDVPLEHEEDTVVLPADPYIKVSHDTFNGASVVGNTMVLAGEIAARWCSDRKIPVPYRRDAHSKKNMSRLLDYATKELYPLVYKGISPSAGQRQELSRMTGGVELSTEPGPYFMLGLDMYTKATSPLRRFSDLIVHWQIHAALAHEREIKRSIDAEVDDLNDILPFTNETLPNTLSLLRMREKMARTVSRGTKEWMLMALVRAWKFEKTAPKQLGFTVDARWKQGASGRIDLFDLPANLTIDGIDGLVLVKNIKVGDKFDVELADVNVHSRQIFVKALKHYPNPNPNPNPESQPALSPDSPDPTPAS</sequence>
<dbReference type="EMBL" id="LYXU01000001">
    <property type="protein sequence ID" value="OBS27347.1"/>
    <property type="molecule type" value="Genomic_DNA"/>
</dbReference>
<dbReference type="SUPFAM" id="SSF50249">
    <property type="entry name" value="Nucleic acid-binding proteins"/>
    <property type="match status" value="1"/>
</dbReference>
<dbReference type="PANTHER" id="PTHR23355:SF65">
    <property type="entry name" value="EXORIBONUCLEASE CYT-4, PUTATIVE (AFU_ORTHOLOGUE AFUA_7G01550)-RELATED"/>
    <property type="match status" value="1"/>
</dbReference>
<dbReference type="InterPro" id="IPR057912">
    <property type="entry name" value="OB_CYT4_C"/>
</dbReference>
<gene>
    <name evidence="3" type="ORF">FPOA_01290</name>
</gene>
<keyword evidence="4" id="KW-1185">Reference proteome</keyword>
<dbReference type="InterPro" id="IPR056624">
    <property type="entry name" value="WH_CYT4"/>
</dbReference>
<name>A0A1B8B3P4_FUSPO</name>
<dbReference type="Pfam" id="PF25522">
    <property type="entry name" value="OB_cyt-4"/>
    <property type="match status" value="1"/>
</dbReference>
<feature type="compositionally biased region" description="Polar residues" evidence="1">
    <location>
        <begin position="52"/>
        <end position="67"/>
    </location>
</feature>
<dbReference type="GO" id="GO:0003723">
    <property type="term" value="F:RNA binding"/>
    <property type="evidence" value="ECO:0007669"/>
    <property type="project" value="InterPro"/>
</dbReference>
<feature type="domain" description="RNB" evidence="2">
    <location>
        <begin position="523"/>
        <end position="886"/>
    </location>
</feature>
<dbReference type="Proteomes" id="UP000091967">
    <property type="component" value="Unassembled WGS sequence"/>
</dbReference>
<dbReference type="InterPro" id="IPR050180">
    <property type="entry name" value="RNR_Ribonuclease"/>
</dbReference>
<dbReference type="PANTHER" id="PTHR23355">
    <property type="entry name" value="RIBONUCLEASE"/>
    <property type="match status" value="1"/>
</dbReference>
<dbReference type="InterPro" id="IPR056625">
    <property type="entry name" value="SH3_CYT4"/>
</dbReference>
<organism evidence="3 4">
    <name type="scientific">Fusarium poae</name>
    <dbReference type="NCBI Taxonomy" id="36050"/>
    <lineage>
        <taxon>Eukaryota</taxon>
        <taxon>Fungi</taxon>
        <taxon>Dikarya</taxon>
        <taxon>Ascomycota</taxon>
        <taxon>Pezizomycotina</taxon>
        <taxon>Sordariomycetes</taxon>
        <taxon>Hypocreomycetidae</taxon>
        <taxon>Hypocreales</taxon>
        <taxon>Nectriaceae</taxon>
        <taxon>Fusarium</taxon>
    </lineage>
</organism>
<dbReference type="Pfam" id="PF23216">
    <property type="entry name" value="WHD_CYT4"/>
    <property type="match status" value="1"/>
</dbReference>
<accession>A0A1B8B3P4</accession>
<dbReference type="GO" id="GO:0000175">
    <property type="term" value="F:3'-5'-RNA exonuclease activity"/>
    <property type="evidence" value="ECO:0007669"/>
    <property type="project" value="TreeGrafter"/>
</dbReference>
<evidence type="ECO:0000313" key="3">
    <source>
        <dbReference type="EMBL" id="OBS27347.1"/>
    </source>
</evidence>
<feature type="region of interest" description="Disordered" evidence="1">
    <location>
        <begin position="1020"/>
        <end position="1048"/>
    </location>
</feature>
<dbReference type="SMART" id="SM00955">
    <property type="entry name" value="RNB"/>
    <property type="match status" value="1"/>
</dbReference>
<evidence type="ECO:0000256" key="1">
    <source>
        <dbReference type="SAM" id="MobiDB-lite"/>
    </source>
</evidence>
<dbReference type="GO" id="GO:0006402">
    <property type="term" value="P:mRNA catabolic process"/>
    <property type="evidence" value="ECO:0007669"/>
    <property type="project" value="TreeGrafter"/>
</dbReference>
<feature type="region of interest" description="Disordered" evidence="1">
    <location>
        <begin position="19"/>
        <end position="68"/>
    </location>
</feature>
<dbReference type="OMA" id="WPYFFPR"/>
<reference evidence="3 4" key="1">
    <citation type="submission" date="2016-06" db="EMBL/GenBank/DDBJ databases">
        <title>Living apart together: crosstalk between the core and supernumerary genomes in a fungal plant pathogen.</title>
        <authorList>
            <person name="Vanheule A."/>
            <person name="Audenaert K."/>
            <person name="Warris S."/>
            <person name="Van De Geest H."/>
            <person name="Schijlen E."/>
            <person name="Hofte M."/>
            <person name="De Saeger S."/>
            <person name="Haesaert G."/>
            <person name="Waalwijk C."/>
            <person name="Van Der Lee T."/>
        </authorList>
    </citation>
    <scope>NUCLEOTIDE SEQUENCE [LARGE SCALE GENOMIC DNA]</scope>
    <source>
        <strain evidence="3 4">2516</strain>
    </source>
</reference>
<dbReference type="GO" id="GO:0000932">
    <property type="term" value="C:P-body"/>
    <property type="evidence" value="ECO:0007669"/>
    <property type="project" value="TreeGrafter"/>
</dbReference>